<dbReference type="OMA" id="HECYESD"/>
<dbReference type="GO" id="GO:0000822">
    <property type="term" value="F:inositol hexakisphosphate binding"/>
    <property type="evidence" value="ECO:0007669"/>
    <property type="project" value="TreeGrafter"/>
</dbReference>
<feature type="transmembrane region" description="Helical" evidence="7">
    <location>
        <begin position="321"/>
        <end position="339"/>
    </location>
</feature>
<feature type="transmembrane region" description="Helical" evidence="7">
    <location>
        <begin position="264"/>
        <end position="284"/>
    </location>
</feature>
<name>A0A915J450_ROMCU</name>
<organism evidence="10 11">
    <name type="scientific">Romanomermis culicivorax</name>
    <name type="common">Nematode worm</name>
    <dbReference type="NCBI Taxonomy" id="13658"/>
    <lineage>
        <taxon>Eukaryota</taxon>
        <taxon>Metazoa</taxon>
        <taxon>Ecdysozoa</taxon>
        <taxon>Nematoda</taxon>
        <taxon>Enoplea</taxon>
        <taxon>Dorylaimia</taxon>
        <taxon>Mermithida</taxon>
        <taxon>Mermithoidea</taxon>
        <taxon>Mermithidae</taxon>
        <taxon>Romanomermis</taxon>
    </lineage>
</organism>
<comment type="similarity">
    <text evidence="2">Belongs to the SYG1 (TC 2.A.94) family.</text>
</comment>
<accession>A0A915J450</accession>
<feature type="transmembrane region" description="Helical" evidence="7">
    <location>
        <begin position="154"/>
        <end position="174"/>
    </location>
</feature>
<dbReference type="GO" id="GO:0006817">
    <property type="term" value="P:phosphate ion transport"/>
    <property type="evidence" value="ECO:0007669"/>
    <property type="project" value="TreeGrafter"/>
</dbReference>
<dbReference type="PANTHER" id="PTHR10783:SF103">
    <property type="entry name" value="SOLUTE CARRIER FAMILY 53 MEMBER 1"/>
    <property type="match status" value="1"/>
</dbReference>
<comment type="subcellular location">
    <subcellularLocation>
        <location evidence="1">Membrane</location>
        <topology evidence="1">Multi-pass membrane protein</topology>
    </subcellularLocation>
</comment>
<dbReference type="PROSITE" id="PS51382">
    <property type="entry name" value="SPX"/>
    <property type="match status" value="1"/>
</dbReference>
<feature type="transmembrane region" description="Helical" evidence="7">
    <location>
        <begin position="194"/>
        <end position="212"/>
    </location>
</feature>
<dbReference type="WBParaSite" id="nRc.2.0.1.t20482-RA">
    <property type="protein sequence ID" value="nRc.2.0.1.t20482-RA"/>
    <property type="gene ID" value="nRc.2.0.1.g20482"/>
</dbReference>
<dbReference type="Pfam" id="PF03124">
    <property type="entry name" value="EXS"/>
    <property type="match status" value="1"/>
</dbReference>
<dbReference type="GO" id="GO:0005794">
    <property type="term" value="C:Golgi apparatus"/>
    <property type="evidence" value="ECO:0007669"/>
    <property type="project" value="TreeGrafter"/>
</dbReference>
<protein>
    <submittedName>
        <fullName evidence="11">Xenotropic and polytropic retrovirus receptor 1</fullName>
    </submittedName>
</protein>
<feature type="region of interest" description="Disordered" evidence="6">
    <location>
        <begin position="1"/>
        <end position="42"/>
    </location>
</feature>
<evidence type="ECO:0000256" key="5">
    <source>
        <dbReference type="ARBA" id="ARBA00023136"/>
    </source>
</evidence>
<sequence>GEKEADDKSHSGEASKKEKAATATASSKRGTAAVNDEWDEEREPKTLKQLKSSFAEFYRSLVLLQNYQDLNVKGFKRLMFKSDKMFKSTAGEQWYKDKVEKAQFFHTKDVDDLISRVEQFVTLHLVEGDKNLAMKILRIPPLNEIQSAWTTGRLGFFGGTFVSLCLFLLLFHVFNRDISDEPKWLIVRLFRGHFLVFFNIFLISINVFGWQTNGINHILIFEIDPREHLTYQGLMEISFMLLTLWAVCALGYVSSRQTSVPATFFPLSLTIISLSWLVFPLPIFNRPSRWWFVKRLFYVCSPPFHFVAFADFWLADQMNSLTTVFLDLQYTICFYYFYVDYGDRWSIRYLNNAVNNQTLSVVDKVGAYSWEGIDRFTGVDACVSHIYGIRPLVSCIPAILRLAQCLRRWYDSGQYSPHVYNAGKYSTTFFIVFFGWLNSLAKSNWNQRSFYYPWVLAYVVGYIYAFIWDIKMDWSLFDRHGDDLIYIQKEGYPTEKESHKYLSLDSSTFLQFESRIVFSPYLTC</sequence>
<feature type="compositionally biased region" description="Basic and acidic residues" evidence="6">
    <location>
        <begin position="1"/>
        <end position="20"/>
    </location>
</feature>
<feature type="domain" description="EXS" evidence="8">
    <location>
        <begin position="381"/>
        <end position="524"/>
    </location>
</feature>
<dbReference type="GO" id="GO:0016036">
    <property type="term" value="P:cellular response to phosphate starvation"/>
    <property type="evidence" value="ECO:0007669"/>
    <property type="project" value="TreeGrafter"/>
</dbReference>
<feature type="transmembrane region" description="Helical" evidence="7">
    <location>
        <begin position="233"/>
        <end position="252"/>
    </location>
</feature>
<proteinExistence type="inferred from homology"/>
<feature type="transmembrane region" description="Helical" evidence="7">
    <location>
        <begin position="422"/>
        <end position="439"/>
    </location>
</feature>
<feature type="transmembrane region" description="Helical" evidence="7">
    <location>
        <begin position="451"/>
        <end position="470"/>
    </location>
</feature>
<evidence type="ECO:0000256" key="2">
    <source>
        <dbReference type="ARBA" id="ARBA00009665"/>
    </source>
</evidence>
<evidence type="ECO:0000259" key="8">
    <source>
        <dbReference type="PROSITE" id="PS51380"/>
    </source>
</evidence>
<evidence type="ECO:0000313" key="10">
    <source>
        <dbReference type="Proteomes" id="UP000887565"/>
    </source>
</evidence>
<dbReference type="InterPro" id="IPR004342">
    <property type="entry name" value="EXS_C"/>
</dbReference>
<reference evidence="11" key="1">
    <citation type="submission" date="2022-11" db="UniProtKB">
        <authorList>
            <consortium name="WormBaseParasite"/>
        </authorList>
    </citation>
    <scope>IDENTIFICATION</scope>
</reference>
<dbReference type="InterPro" id="IPR004331">
    <property type="entry name" value="SPX_dom"/>
</dbReference>
<evidence type="ECO:0000256" key="4">
    <source>
        <dbReference type="ARBA" id="ARBA00022989"/>
    </source>
</evidence>
<feature type="transmembrane region" description="Helical" evidence="7">
    <location>
        <begin position="296"/>
        <end position="315"/>
    </location>
</feature>
<evidence type="ECO:0000313" key="11">
    <source>
        <dbReference type="WBParaSite" id="nRc.2.0.1.t20482-RA"/>
    </source>
</evidence>
<keyword evidence="3 7" id="KW-0812">Transmembrane</keyword>
<dbReference type="Pfam" id="PF03105">
    <property type="entry name" value="SPX"/>
    <property type="match status" value="1"/>
</dbReference>
<dbReference type="AlphaFoldDB" id="A0A915J450"/>
<evidence type="ECO:0000256" key="3">
    <source>
        <dbReference type="ARBA" id="ARBA00022692"/>
    </source>
</evidence>
<keyword evidence="4 7" id="KW-1133">Transmembrane helix</keyword>
<evidence type="ECO:0000256" key="7">
    <source>
        <dbReference type="SAM" id="Phobius"/>
    </source>
</evidence>
<dbReference type="PROSITE" id="PS51380">
    <property type="entry name" value="EXS"/>
    <property type="match status" value="1"/>
</dbReference>
<dbReference type="GO" id="GO:0005886">
    <property type="term" value="C:plasma membrane"/>
    <property type="evidence" value="ECO:0007669"/>
    <property type="project" value="TreeGrafter"/>
</dbReference>
<dbReference type="Proteomes" id="UP000887565">
    <property type="component" value="Unplaced"/>
</dbReference>
<feature type="compositionally biased region" description="Low complexity" evidence="6">
    <location>
        <begin position="21"/>
        <end position="33"/>
    </location>
</feature>
<keyword evidence="5 7" id="KW-0472">Membrane</keyword>
<feature type="domain" description="SPX" evidence="9">
    <location>
        <begin position="1"/>
        <end position="96"/>
    </location>
</feature>
<dbReference type="PANTHER" id="PTHR10783">
    <property type="entry name" value="XENOTROPIC AND POLYTROPIC RETROVIRUS RECEPTOR 1-RELATED"/>
    <property type="match status" value="1"/>
</dbReference>
<evidence type="ECO:0000256" key="1">
    <source>
        <dbReference type="ARBA" id="ARBA00004141"/>
    </source>
</evidence>
<keyword evidence="10" id="KW-1185">Reference proteome</keyword>
<evidence type="ECO:0000256" key="6">
    <source>
        <dbReference type="SAM" id="MobiDB-lite"/>
    </source>
</evidence>
<evidence type="ECO:0000259" key="9">
    <source>
        <dbReference type="PROSITE" id="PS51382"/>
    </source>
</evidence>